<dbReference type="SUPFAM" id="SSF56784">
    <property type="entry name" value="HAD-like"/>
    <property type="match status" value="1"/>
</dbReference>
<evidence type="ECO:0000313" key="2">
    <source>
        <dbReference type="EMBL" id="WGK69292.1"/>
    </source>
</evidence>
<dbReference type="Pfam" id="PF00702">
    <property type="entry name" value="Hydrolase"/>
    <property type="match status" value="1"/>
</dbReference>
<dbReference type="EMBL" id="CP123443">
    <property type="protein sequence ID" value="WGK69292.1"/>
    <property type="molecule type" value="Genomic_DNA"/>
</dbReference>
<dbReference type="InterPro" id="IPR036412">
    <property type="entry name" value="HAD-like_sf"/>
</dbReference>
<keyword evidence="3" id="KW-1185">Reference proteome</keyword>
<reference evidence="2 3" key="1">
    <citation type="submission" date="2023-04" db="EMBL/GenBank/DDBJ databases">
        <title>Spirochaete genome identified in red abalone sample constitutes a novel genus.</title>
        <authorList>
            <person name="Sharma S.P."/>
            <person name="Purcell C.M."/>
            <person name="Hyde J.R."/>
            <person name="Severin A.J."/>
        </authorList>
    </citation>
    <scope>NUCLEOTIDE SEQUENCE [LARGE SCALE GENOMIC DNA]</scope>
    <source>
        <strain evidence="2 3">SP-2023</strain>
    </source>
</reference>
<dbReference type="SFLD" id="SFLDG01129">
    <property type="entry name" value="C1.5:_HAD__Beta-PGM__Phosphata"/>
    <property type="match status" value="1"/>
</dbReference>
<evidence type="ECO:0000313" key="3">
    <source>
        <dbReference type="Proteomes" id="UP001228690"/>
    </source>
</evidence>
<accession>A0ABY8MH44</accession>
<dbReference type="Gene3D" id="3.40.50.1000">
    <property type="entry name" value="HAD superfamily/HAD-like"/>
    <property type="match status" value="1"/>
</dbReference>
<proteinExistence type="predicted"/>
<dbReference type="InterPro" id="IPR023214">
    <property type="entry name" value="HAD_sf"/>
</dbReference>
<feature type="region of interest" description="Disordered" evidence="1">
    <location>
        <begin position="78"/>
        <end position="107"/>
    </location>
</feature>
<name>A0ABY8MH44_9SPIO</name>
<organism evidence="2 3">
    <name type="scientific">Candidatus Haliotispira prima</name>
    <dbReference type="NCBI Taxonomy" id="3034016"/>
    <lineage>
        <taxon>Bacteria</taxon>
        <taxon>Pseudomonadati</taxon>
        <taxon>Spirochaetota</taxon>
        <taxon>Spirochaetia</taxon>
        <taxon>Spirochaetales</taxon>
        <taxon>Spirochaetaceae</taxon>
        <taxon>Candidatus Haliotispira</taxon>
    </lineage>
</organism>
<evidence type="ECO:0000256" key="1">
    <source>
        <dbReference type="SAM" id="MobiDB-lite"/>
    </source>
</evidence>
<dbReference type="InterPro" id="IPR051828">
    <property type="entry name" value="HAD-like_hydrolase_domain"/>
</dbReference>
<dbReference type="SFLD" id="SFLDS00003">
    <property type="entry name" value="Haloacid_Dehalogenase"/>
    <property type="match status" value="1"/>
</dbReference>
<dbReference type="Proteomes" id="UP001228690">
    <property type="component" value="Chromosome"/>
</dbReference>
<gene>
    <name evidence="2" type="ORF">P0082_00095</name>
</gene>
<dbReference type="PANTHER" id="PTHR46191">
    <property type="match status" value="1"/>
</dbReference>
<dbReference type="RefSeq" id="WP_326927474.1">
    <property type="nucleotide sequence ID" value="NZ_CP123443.1"/>
</dbReference>
<dbReference type="PANTHER" id="PTHR46191:SF2">
    <property type="entry name" value="HALOACID DEHALOGENASE-LIKE HYDROLASE DOMAIN-CONTAINING PROTEIN 3"/>
    <property type="match status" value="1"/>
</dbReference>
<sequence>MNRIWNSKDLEQMLEPNDWMRLQEQVRSRVADLQPIATGTKSKLSPIDNVRGVLFDVYGTLIISAVGEIISGQISDRANDNAKAQQDGDRHSKVPGGTAPDKMAPDEKVLDTQVLQSLPELLRASLSKDFEPSRAIKESILQQHKQNKNPSLQYPEVDIVSLWHQVFLQQLNEDMHNSLSPFILARFALEYELLHNRVQLMPGAQELLHWLATRNFYVGIISNAQFYTPIILSALLNLHELADLNVQPDLCLWSYRQGCSKPQPELFDAARSALAHHDLEPKEMIYLGNDMRNDVWGAAQAGFYTGLFAGDQRSLRLRGDMPEVAATEPDIVITELGQLKSIL</sequence>
<protein>
    <submittedName>
        <fullName evidence="2">HAD hydrolase-like protein</fullName>
    </submittedName>
</protein>